<proteinExistence type="inferred from homology"/>
<feature type="domain" description="Telomere length regulation protein conserved" evidence="3">
    <location>
        <begin position="582"/>
        <end position="702"/>
    </location>
</feature>
<dbReference type="Gene3D" id="1.25.40.720">
    <property type="entry name" value="Telomere length regulation protein 2, C-terminal domain"/>
    <property type="match status" value="1"/>
</dbReference>
<evidence type="ECO:0000313" key="4">
    <source>
        <dbReference type="EMBL" id="KAL0947125.1"/>
    </source>
</evidence>
<keyword evidence="5" id="KW-1185">Reference proteome</keyword>
<dbReference type="InterPro" id="IPR038528">
    <property type="entry name" value="TEL2_C_sf"/>
</dbReference>
<comment type="caution">
    <text evidence="4">The sequence shown here is derived from an EMBL/GenBank/DDBJ whole genome shotgun (WGS) entry which is preliminary data.</text>
</comment>
<evidence type="ECO:0000313" key="5">
    <source>
        <dbReference type="Proteomes" id="UP001556367"/>
    </source>
</evidence>
<evidence type="ECO:0000259" key="3">
    <source>
        <dbReference type="Pfam" id="PF10193"/>
    </source>
</evidence>
<dbReference type="EMBL" id="JASNQZ010000015">
    <property type="protein sequence ID" value="KAL0947125.1"/>
    <property type="molecule type" value="Genomic_DNA"/>
</dbReference>
<evidence type="ECO:0000256" key="2">
    <source>
        <dbReference type="SAM" id="MobiDB-lite"/>
    </source>
</evidence>
<dbReference type="PANTHER" id="PTHR15830">
    <property type="entry name" value="TELOMERE LENGTH REGULATION PROTEIN TEL2 FAMILY MEMBER"/>
    <property type="match status" value="1"/>
</dbReference>
<dbReference type="InterPro" id="IPR019337">
    <property type="entry name" value="Telomere_length_regulation_dom"/>
</dbReference>
<reference evidence="5" key="1">
    <citation type="submission" date="2024-06" db="EMBL/GenBank/DDBJ databases">
        <title>Multi-omics analyses provide insights into the biosynthesis of the anticancer antibiotic pleurotin in Hohenbuehelia grisea.</title>
        <authorList>
            <person name="Weaver J.A."/>
            <person name="Alberti F."/>
        </authorList>
    </citation>
    <scope>NUCLEOTIDE SEQUENCE [LARGE SCALE GENOMIC DNA]</scope>
    <source>
        <strain evidence="5">T-177</strain>
    </source>
</reference>
<organism evidence="4 5">
    <name type="scientific">Hohenbuehelia grisea</name>
    <dbReference type="NCBI Taxonomy" id="104357"/>
    <lineage>
        <taxon>Eukaryota</taxon>
        <taxon>Fungi</taxon>
        <taxon>Dikarya</taxon>
        <taxon>Basidiomycota</taxon>
        <taxon>Agaricomycotina</taxon>
        <taxon>Agaricomycetes</taxon>
        <taxon>Agaricomycetidae</taxon>
        <taxon>Agaricales</taxon>
        <taxon>Pleurotineae</taxon>
        <taxon>Pleurotaceae</taxon>
        <taxon>Hohenbuehelia</taxon>
    </lineage>
</organism>
<comment type="similarity">
    <text evidence="1">Belongs to the TEL2 family.</text>
</comment>
<dbReference type="Pfam" id="PF10193">
    <property type="entry name" value="Telomere_reg-2"/>
    <property type="match status" value="1"/>
</dbReference>
<evidence type="ECO:0000256" key="1">
    <source>
        <dbReference type="ARBA" id="ARBA00006133"/>
    </source>
</evidence>
<name>A0ABR3IUY2_9AGAR</name>
<sequence>MSTQTEFVDATLTQVRDVLNRLESEIPDCPTLLELLSSPLASIGLLPPKYKRYVKEPIPTGSINIQRHIPRLQETILTKIITIWEENLREQDGLALIEQYFCPDAFSNASPAAGAVTLRAYATILALPLTDYSIGILTRLARAYPIDRLHASVALACQHEGQEQRALAWEDCVRSAVAVPAKVANALGAQRKPIPLELEQGPYFNNLSMRCEELMFRFSVATTSSHGGAIPGVVFLLTKLANLGVFPSSSSVPPSQPSFFRSTSHEIRERLNGEHSAAYSQFWNDTFNNLPSFFTSQTILTSLLLSLFETGLDSTPEVVQRATIKQEACLLRRLVGNLHVDQTELWQLISTILLRREWSSSHGRLLVCWTSMSPDHEHALDTLIHRILDVWASPEHIKHSLLSHHQYLTSLLLVTVSYFPPSSPQLQTLSFSPTFISAIGSYVGHLDQAIRRCGMLAAEVVAQRAGRTLDFGDWEGNDPGKAWARQVRTLLSARDVDAALDVLGEPLSQPAQAEANTEPGIQTSVAQKIVVLPTNDGYDSDDSLTGYASQGSSRSTSPTPEELAEIEKDPSLNVGIKKVRKPVYLAQLGVLVRNTGGKKAKDEPDEVDKMEMALGCAEELIRKKRDFGTELDENAVNLVHSFVALQDNFDLDGFERKRQAALTALVSCCPRKSAPCLIEEFFKNQYSIAQRFAMLNALGLGARELASLPLPQMPSSLEPESISFPSKRLPGALHQKYLLAGGQVEQITQQLARAAIDKEKNEAADKVPELARERRLRIRKPAKVIEVEPSTYALSRARNGATAPSSSTTYAEVATEYFVAPFVNRFWLFLRDEQSREERTSNLEGRQQYHGAGTGLILSPMILSHFLSTIAILAHAARNAPEWLAIVAPDALELAVTIGTRPISRMEADDDEFAADLGYDPEKPRGKQAVVLSASLELALIVLDGCIDIDGGRSLGLDRTTLLLGAGEWAGAIFSRLDDGVKVEGGGGSQEVRLRRAAAGVVLKVDEIASKWRRSMIDTVNML</sequence>
<feature type="compositionally biased region" description="Polar residues" evidence="2">
    <location>
        <begin position="546"/>
        <end position="559"/>
    </location>
</feature>
<feature type="region of interest" description="Disordered" evidence="2">
    <location>
        <begin position="540"/>
        <end position="568"/>
    </location>
</feature>
<accession>A0ABR3IUY2</accession>
<protein>
    <recommendedName>
        <fullName evidence="3">Telomere length regulation protein conserved domain-containing protein</fullName>
    </recommendedName>
</protein>
<dbReference type="Proteomes" id="UP001556367">
    <property type="component" value="Unassembled WGS sequence"/>
</dbReference>
<dbReference type="PANTHER" id="PTHR15830:SF10">
    <property type="entry name" value="TELOMERE LENGTH REGULATION PROTEIN TEL2 HOMOLOG"/>
    <property type="match status" value="1"/>
</dbReference>
<gene>
    <name evidence="4" type="ORF">HGRIS_013257</name>
</gene>
<dbReference type="InterPro" id="IPR051970">
    <property type="entry name" value="TEL2_Regulation"/>
</dbReference>